<keyword evidence="3" id="KW-1185">Reference proteome</keyword>
<sequence length="292" mass="33481">MKYITTLKRMIKRKHLNLAISILIFGVLGLSFLATYTDAKFFNTSGDTFKIQSGTWWDGSDLSFTQEPEQDMNACPALHISFQLKNTGFTMLDTTAYQLYYSSEDEPSEGEIVKEGSLPIISENGTYSLDTEVNSEGKYQLKVDQRPMYQDDEETQHSIWSEAISVICEEEEEEETNDEKVEIEEKDKTSEPQNEEESLEKEEVIEEEKDPSGKEDEENENKQNDEETDEQSIEEPVKEEDKQVEDDNAEAESTIENVKEQTVKEGEQDGDSIPEGTEKQEEDLEKNKESDQ</sequence>
<evidence type="ECO:0000313" key="3">
    <source>
        <dbReference type="Proteomes" id="UP000184184"/>
    </source>
</evidence>
<organism evidence="2 3">
    <name type="scientific">Gracilibacillus kekensis</name>
    <dbReference type="NCBI Taxonomy" id="1027249"/>
    <lineage>
        <taxon>Bacteria</taxon>
        <taxon>Bacillati</taxon>
        <taxon>Bacillota</taxon>
        <taxon>Bacilli</taxon>
        <taxon>Bacillales</taxon>
        <taxon>Bacillaceae</taxon>
        <taxon>Gracilibacillus</taxon>
    </lineage>
</organism>
<reference evidence="2 3" key="1">
    <citation type="submission" date="2016-11" db="EMBL/GenBank/DDBJ databases">
        <authorList>
            <person name="Jaros S."/>
            <person name="Januszkiewicz K."/>
            <person name="Wedrychowicz H."/>
        </authorList>
    </citation>
    <scope>NUCLEOTIDE SEQUENCE [LARGE SCALE GENOMIC DNA]</scope>
    <source>
        <strain evidence="2 3">CGMCC 1.10681</strain>
    </source>
</reference>
<dbReference type="GO" id="GO:0097311">
    <property type="term" value="C:bacterial biofilm matrix"/>
    <property type="evidence" value="ECO:0007669"/>
    <property type="project" value="InterPro"/>
</dbReference>
<dbReference type="NCBIfam" id="TIGR04087">
    <property type="entry name" value="YqxM_for_SipW"/>
    <property type="match status" value="1"/>
</dbReference>
<dbReference type="RefSeq" id="WP_073201115.1">
    <property type="nucleotide sequence ID" value="NZ_FRCZ01000002.1"/>
</dbReference>
<dbReference type="EMBL" id="FRCZ01000002">
    <property type="protein sequence ID" value="SHM96251.1"/>
    <property type="molecule type" value="Genomic_DNA"/>
</dbReference>
<proteinExistence type="predicted"/>
<protein>
    <submittedName>
        <fullName evidence="2">YqxM protein</fullName>
    </submittedName>
</protein>
<feature type="compositionally biased region" description="Basic and acidic residues" evidence="1">
    <location>
        <begin position="257"/>
        <end position="267"/>
    </location>
</feature>
<gene>
    <name evidence="2" type="ORF">SAMN05216179_1431</name>
</gene>
<evidence type="ECO:0000313" key="2">
    <source>
        <dbReference type="EMBL" id="SHM96251.1"/>
    </source>
</evidence>
<feature type="compositionally biased region" description="Acidic residues" evidence="1">
    <location>
        <begin position="193"/>
        <end position="209"/>
    </location>
</feature>
<dbReference type="Proteomes" id="UP000184184">
    <property type="component" value="Unassembled WGS sequence"/>
</dbReference>
<feature type="compositionally biased region" description="Basic and acidic residues" evidence="1">
    <location>
        <begin position="178"/>
        <end position="190"/>
    </location>
</feature>
<dbReference type="STRING" id="1027249.SAMN05216179_1431"/>
<dbReference type="InterPro" id="IPR023848">
    <property type="entry name" value="TasA"/>
</dbReference>
<feature type="compositionally biased region" description="Basic and acidic residues" evidence="1">
    <location>
        <begin position="210"/>
        <end position="225"/>
    </location>
</feature>
<accession>A0A1M7MYW1</accession>
<evidence type="ECO:0000256" key="1">
    <source>
        <dbReference type="SAM" id="MobiDB-lite"/>
    </source>
</evidence>
<feature type="region of interest" description="Disordered" evidence="1">
    <location>
        <begin position="170"/>
        <end position="292"/>
    </location>
</feature>
<name>A0A1M7MYW1_9BACI</name>
<dbReference type="AlphaFoldDB" id="A0A1M7MYW1"/>